<dbReference type="HOGENOM" id="CLU_001071_0_0_1"/>
<dbReference type="GO" id="GO:0006999">
    <property type="term" value="P:nuclear pore organization"/>
    <property type="evidence" value="ECO:0007669"/>
    <property type="project" value="TreeGrafter"/>
</dbReference>
<feature type="region of interest" description="Disordered" evidence="5">
    <location>
        <begin position="1960"/>
        <end position="2027"/>
    </location>
</feature>
<gene>
    <name evidence="6" type="ORF">PIIN_06131</name>
</gene>
<keyword evidence="4" id="KW-0539">Nucleus</keyword>
<protein>
    <recommendedName>
        <fullName evidence="8">Nucleoporin</fullName>
    </recommendedName>
</protein>
<dbReference type="Pfam" id="PF11894">
    <property type="entry name" value="Nup192"/>
    <property type="match status" value="1"/>
</dbReference>
<dbReference type="eggNOG" id="KOG1835">
    <property type="taxonomic scope" value="Eukaryota"/>
</dbReference>
<evidence type="ECO:0000256" key="5">
    <source>
        <dbReference type="SAM" id="MobiDB-lite"/>
    </source>
</evidence>
<evidence type="ECO:0000256" key="3">
    <source>
        <dbReference type="ARBA" id="ARBA00022448"/>
    </source>
</evidence>
<dbReference type="GO" id="GO:0017056">
    <property type="term" value="F:structural constituent of nuclear pore"/>
    <property type="evidence" value="ECO:0007669"/>
    <property type="project" value="TreeGrafter"/>
</dbReference>
<dbReference type="OrthoDB" id="2019644at2759"/>
<evidence type="ECO:0008006" key="8">
    <source>
        <dbReference type="Google" id="ProtNLM"/>
    </source>
</evidence>
<dbReference type="OMA" id="WSQMFAE"/>
<dbReference type="FunCoup" id="G4TLK3">
    <property type="interactions" value="470"/>
</dbReference>
<comment type="caution">
    <text evidence="6">The sequence shown here is derived from an EMBL/GenBank/DDBJ whole genome shotgun (WGS) entry which is preliminary data.</text>
</comment>
<dbReference type="InParanoid" id="G4TLK3"/>
<sequence>MDVSYEQLHATLQDVYSGVYNGKETDLFQAIHAARPQLQKLLDLGPKSADERKMVTEGPVVSQGLAYKPNAPATERILFLSDHLDASELVCAALVNAVASKRPNLPGMTHIELATREYYAIRDGILNVWHDLLTMLVAAHHNEVESGSLVWRLAEQTVQILHGREEGATNSFVMVLLEQLDGLAQRMEVVRKKLVDATSQTSTSTSLRDVVLEGELEKVGEQRAALGSLLVLLCETHELSAPDILHLLQWTSKFDAADDLGIHVTAAALYALSSSPPTTDAALSNLSDVDYIKSLLTRFDKGTDWKSKGVKSALQLQCSLFLVACRAKDPTACDEQNATVDAVETMATDAMESDAFIFLDQIVAATRGRDSLLGQKAPTTDAAQIPTASKGADLVDEDVRPKVYAAVESVVIGLLVSLPNVLKRLKHRQEDIGLSARKHQPTPFVTALGRTIVEPAPVAPAPTPRTDIASLFKLIGTIYDALPAESALKFWTVQNVGKNRQADVVNARLPSFLRWAAESRGEVMVPAVYDMLAGLAKGTACSEHAYNFLSTGGVSTSALAGMQVSYGGGAFSWSVLFGSLGYYADALPNPRTIQQHRQQGPLPEMRVEEASLLVSFLKLLRVVVHWSVPARLALADHPQYRAVPAMLQLATCRVPLELKGAIYEAVGAFCAPGGGVAGAAICRNTWLMLEQLQVLDTLNVAVGVGATHGIKFELLEVEVPSKVYPCTPAFIRLMNSLIHTSKDLSLRQVLFGADGGKTIPDGLGLPHRQLPLAPYLSFAADDVLFLAEDAFKTDADRWSLKDLCLQFVEKSLASFDLESIPAALQAIATQGPQVIKPYVLHPGFDVMTRLLTDTRLRAVISDFLAEGPNKMEKGTIKTTFFESCMRRVVRIVHRVLDVQSFFLDMLVPAIQSFDFSPILNDFAPGQLIALDRHLLFNHVLVERIALLVTMPSPEIQLLCIRILGLLALSPNFTIMDQQASRMARRLNRLAVIVQNSDDSVRINDGFAALLATPSVETDEADDLEMHIGAGAPALEEGAEEVSLTHIIRLEIMDLLLKNSEKGRPAPNLAHLLLGFDVATASTNEMSIQDPNALNSNVSCFHVVTDLLREGIPSLDSTQKRRHDAALGATPLYFKAPLLAEKCHRLFYQLCSHELTSKPSARYLRTREDYFARNLAALPIRAPEILTQPEGMASYADGTSIDTTCRALSSFLRMRSWLLESIALELHLLTDERQFPKAGRLLDILFGSVDTMIADTSIDDLEDQFFGNAVQVFAPGQSLMRILEIFQSFDLAWQDSVALQSEVNLYFYASLDYSSCLQTAESGAEIIDRDALIGLLSTIRRMREETGHLTPEAEEQLSQETKYLLESCVKENNRREIEHAKSMGFEAWRRVVNISLAKCFNRLPIDGREGILFDLLQEVPPVIRQPSLAVSSAILLSEVTVMLITKLREDRSQRIQMQALTDDSNFAATSLPEDRFHGILKSLIESLLTSGMPEVVRGNLYASVTNHLQLVQTVANVRRMHSVVDDEHEEEPLFGSSKAFQSYTALEIGCVNIINSLSERLIPVLCRDAIDGSEVWKTVAFTLLDSLIRLSRIQRQHRVLHLLSRGGYLGNFCVGFKEADEELQGTLVPEPSSLNALFVHEAKTAFLIRIAQTRAGAERLLAARLLSVLAQCDYIDARPDATQTFQDTDSLFSPSLERWHQLVKPTLQLVASVLATLGSSNGEAYKQAMEFVLNHRETLRALLMESGRLSLAHLSELSLVVAISSYVVPRVDRNDLTTRSSGFGPLHEVILTLASKTIYTGRWGAVVAPANDAELAESRNAPAAFQARILEATEDLQRAVFNYLVASSDASGPTLYPQLSTSLFVPRDGDVNPQQAGPVPSVGDAIVALREVYSYLNRSLLEVNSYSVKLLNQDSSGMDELEEARAYTGVDTFTDSRDSLEELLLLVWRHVDYYINYRSTPAIDGPTEPAPKANELGLSQTARPTPTPPPETRSGWGMSLFSPFRRRADSPAPGTGGTATSPAPLGASVALANGTGRSQLGRSMLTVSALGGRAPTLRSTEDSQAEAFRVDVARVLEPLLDRLDELQLPDDIASLDFRIRGPYVQSFIKRLRAVIKAPTSEETEE</sequence>
<dbReference type="PANTHER" id="PTHR31344">
    <property type="entry name" value="NUCLEAR PORE COMPLEX PROTEIN NUP205"/>
    <property type="match status" value="1"/>
</dbReference>
<name>G4TLK3_SERID</name>
<evidence type="ECO:0000313" key="7">
    <source>
        <dbReference type="Proteomes" id="UP000007148"/>
    </source>
</evidence>
<evidence type="ECO:0000256" key="2">
    <source>
        <dbReference type="ARBA" id="ARBA00005892"/>
    </source>
</evidence>
<evidence type="ECO:0000256" key="1">
    <source>
        <dbReference type="ARBA" id="ARBA00004123"/>
    </source>
</evidence>
<keyword evidence="3" id="KW-0813">Transport</keyword>
<dbReference type="STRING" id="1109443.G4TLK3"/>
<evidence type="ECO:0000256" key="4">
    <source>
        <dbReference type="ARBA" id="ARBA00023242"/>
    </source>
</evidence>
<dbReference type="EMBL" id="CAFZ01000152">
    <property type="protein sequence ID" value="CCA72196.1"/>
    <property type="molecule type" value="Genomic_DNA"/>
</dbReference>
<comment type="similarity">
    <text evidence="2">Belongs to the NUP186/NUP192/NUP205 family.</text>
</comment>
<dbReference type="PANTHER" id="PTHR31344:SF0">
    <property type="entry name" value="NUCLEAR PORE COMPLEX PROTEIN NUP205"/>
    <property type="match status" value="1"/>
</dbReference>
<comment type="subcellular location">
    <subcellularLocation>
        <location evidence="1">Nucleus</location>
    </subcellularLocation>
</comment>
<dbReference type="InterPro" id="IPR021827">
    <property type="entry name" value="Nup186/Nup192/Nup205"/>
</dbReference>
<dbReference type="Proteomes" id="UP000007148">
    <property type="component" value="Unassembled WGS sequence"/>
</dbReference>
<reference evidence="6 7" key="1">
    <citation type="journal article" date="2011" name="PLoS Pathog.">
        <title>Endophytic Life Strategies Decoded by Genome and Transcriptome Analyses of the Mutualistic Root Symbiont Piriformospora indica.</title>
        <authorList>
            <person name="Zuccaro A."/>
            <person name="Lahrmann U."/>
            <person name="Guldener U."/>
            <person name="Langen G."/>
            <person name="Pfiffi S."/>
            <person name="Biedenkopf D."/>
            <person name="Wong P."/>
            <person name="Samans B."/>
            <person name="Grimm C."/>
            <person name="Basiewicz M."/>
            <person name="Murat C."/>
            <person name="Martin F."/>
            <person name="Kogel K.H."/>
        </authorList>
    </citation>
    <scope>NUCLEOTIDE SEQUENCE [LARGE SCALE GENOMIC DNA]</scope>
    <source>
        <strain evidence="6 7">DSM 11827</strain>
    </source>
</reference>
<dbReference type="GO" id="GO:0044611">
    <property type="term" value="C:nuclear pore inner ring"/>
    <property type="evidence" value="ECO:0007669"/>
    <property type="project" value="TreeGrafter"/>
</dbReference>
<organism evidence="6 7">
    <name type="scientific">Serendipita indica (strain DSM 11827)</name>
    <name type="common">Root endophyte fungus</name>
    <name type="synonym">Piriformospora indica</name>
    <dbReference type="NCBI Taxonomy" id="1109443"/>
    <lineage>
        <taxon>Eukaryota</taxon>
        <taxon>Fungi</taxon>
        <taxon>Dikarya</taxon>
        <taxon>Basidiomycota</taxon>
        <taxon>Agaricomycotina</taxon>
        <taxon>Agaricomycetes</taxon>
        <taxon>Sebacinales</taxon>
        <taxon>Serendipitaceae</taxon>
        <taxon>Serendipita</taxon>
    </lineage>
</organism>
<proteinExistence type="inferred from homology"/>
<accession>G4TLK3</accession>
<keyword evidence="7" id="KW-1185">Reference proteome</keyword>
<evidence type="ECO:0000313" key="6">
    <source>
        <dbReference type="EMBL" id="CCA72196.1"/>
    </source>
</evidence>